<dbReference type="Pfam" id="PF13581">
    <property type="entry name" value="HATPase_c_2"/>
    <property type="match status" value="1"/>
</dbReference>
<dbReference type="PANTHER" id="PTHR35526">
    <property type="entry name" value="ANTI-SIGMA-F FACTOR RSBW-RELATED"/>
    <property type="match status" value="1"/>
</dbReference>
<dbReference type="InterPro" id="IPR050267">
    <property type="entry name" value="Anti-sigma-factor_SerPK"/>
</dbReference>
<feature type="domain" description="Histidine kinase/HSP90-like ATPase" evidence="2">
    <location>
        <begin position="7"/>
        <end position="133"/>
    </location>
</feature>
<comment type="caution">
    <text evidence="3">The sequence shown here is derived from an EMBL/GenBank/DDBJ whole genome shotgun (WGS) entry which is preliminary data.</text>
</comment>
<sequence length="136" mass="15297">MKRLTVNASTDNLPKVLEFIDSELETAGASMKMIFQIDLAVEEIYVNIAHYAYAPDDGNVIIQFDSYGEPPLVEIQFIDQGNPFNPLDNPDPDITLTAEERQIGGLGVLMVKKSMDEVDYRFEENENILTIKKLVS</sequence>
<dbReference type="PANTHER" id="PTHR35526:SF6">
    <property type="entry name" value="SLR1861 PROTEIN"/>
    <property type="match status" value="1"/>
</dbReference>
<organism evidence="3 4">
    <name type="scientific">Acetobacterium malicum</name>
    <dbReference type="NCBI Taxonomy" id="52692"/>
    <lineage>
        <taxon>Bacteria</taxon>
        <taxon>Bacillati</taxon>
        <taxon>Bacillota</taxon>
        <taxon>Clostridia</taxon>
        <taxon>Eubacteriales</taxon>
        <taxon>Eubacteriaceae</taxon>
        <taxon>Acetobacterium</taxon>
    </lineage>
</organism>
<dbReference type="CDD" id="cd16936">
    <property type="entry name" value="HATPase_RsbW-like"/>
    <property type="match status" value="1"/>
</dbReference>
<accession>A0ABR6YZS7</accession>
<proteinExistence type="predicted"/>
<keyword evidence="4" id="KW-1185">Reference proteome</keyword>
<dbReference type="RefSeq" id="WP_026393707.1">
    <property type="nucleotide sequence ID" value="NZ_WJBE01000015.1"/>
</dbReference>
<protein>
    <submittedName>
        <fullName evidence="3">ATP-binding protein</fullName>
    </submittedName>
</protein>
<dbReference type="GO" id="GO:0005524">
    <property type="term" value="F:ATP binding"/>
    <property type="evidence" value="ECO:0007669"/>
    <property type="project" value="UniProtKB-KW"/>
</dbReference>
<gene>
    <name evidence="3" type="ORF">GH811_14150</name>
</gene>
<evidence type="ECO:0000313" key="4">
    <source>
        <dbReference type="Proteomes" id="UP000622405"/>
    </source>
</evidence>
<keyword evidence="1" id="KW-0723">Serine/threonine-protein kinase</keyword>
<evidence type="ECO:0000313" key="3">
    <source>
        <dbReference type="EMBL" id="MBC3900758.1"/>
    </source>
</evidence>
<name>A0ABR6YZS7_9FIRM</name>
<dbReference type="InterPro" id="IPR003594">
    <property type="entry name" value="HATPase_dom"/>
</dbReference>
<keyword evidence="3" id="KW-0067">ATP-binding</keyword>
<dbReference type="Proteomes" id="UP000622405">
    <property type="component" value="Unassembled WGS sequence"/>
</dbReference>
<dbReference type="Gene3D" id="3.30.565.10">
    <property type="entry name" value="Histidine kinase-like ATPase, C-terminal domain"/>
    <property type="match status" value="1"/>
</dbReference>
<evidence type="ECO:0000256" key="1">
    <source>
        <dbReference type="ARBA" id="ARBA00022527"/>
    </source>
</evidence>
<keyword evidence="1" id="KW-0418">Kinase</keyword>
<reference evidence="3 4" key="1">
    <citation type="journal article" date="2020" name="mSystems">
        <title>Defining Genomic and Predicted Metabolic Features of the Acetobacterium Genus.</title>
        <authorList>
            <person name="Ross D.E."/>
            <person name="Marshall C.W."/>
            <person name="Gulliver D."/>
            <person name="May H.D."/>
            <person name="Norman R.S."/>
        </authorList>
    </citation>
    <scope>NUCLEOTIDE SEQUENCE [LARGE SCALE GENOMIC DNA]</scope>
    <source>
        <strain evidence="3 4">DSM 4132</strain>
    </source>
</reference>
<keyword evidence="3" id="KW-0547">Nucleotide-binding</keyword>
<dbReference type="EMBL" id="WJBE01000015">
    <property type="protein sequence ID" value="MBC3900758.1"/>
    <property type="molecule type" value="Genomic_DNA"/>
</dbReference>
<keyword evidence="1" id="KW-0808">Transferase</keyword>
<dbReference type="InterPro" id="IPR036890">
    <property type="entry name" value="HATPase_C_sf"/>
</dbReference>
<evidence type="ECO:0000259" key="2">
    <source>
        <dbReference type="Pfam" id="PF13581"/>
    </source>
</evidence>